<dbReference type="Proteomes" id="UP000478052">
    <property type="component" value="Unassembled WGS sequence"/>
</dbReference>
<proteinExistence type="predicted"/>
<reference evidence="1 2" key="1">
    <citation type="submission" date="2019-08" db="EMBL/GenBank/DDBJ databases">
        <title>Whole genome of Aphis craccivora.</title>
        <authorList>
            <person name="Voronova N.V."/>
            <person name="Shulinski R.S."/>
            <person name="Bandarenka Y.V."/>
            <person name="Zhorov D.G."/>
            <person name="Warner D."/>
        </authorList>
    </citation>
    <scope>NUCLEOTIDE SEQUENCE [LARGE SCALE GENOMIC DNA]</scope>
    <source>
        <strain evidence="1">180601</strain>
        <tissue evidence="1">Whole Body</tissue>
    </source>
</reference>
<dbReference type="PANTHER" id="PTHR47306">
    <property type="entry name" value="SI:CH211-178J18.4-RELATED"/>
    <property type="match status" value="1"/>
</dbReference>
<accession>A0A6G0W1H6</accession>
<gene>
    <name evidence="1" type="ORF">FWK35_00033054</name>
</gene>
<dbReference type="AlphaFoldDB" id="A0A6G0W1H6"/>
<evidence type="ECO:0000313" key="1">
    <source>
        <dbReference type="EMBL" id="KAF0719260.1"/>
    </source>
</evidence>
<protein>
    <submittedName>
        <fullName evidence="1">Uncharacterized protein</fullName>
    </submittedName>
</protein>
<keyword evidence="2" id="KW-1185">Reference proteome</keyword>
<comment type="caution">
    <text evidence="1">The sequence shown here is derived from an EMBL/GenBank/DDBJ whole genome shotgun (WGS) entry which is preliminary data.</text>
</comment>
<organism evidence="1 2">
    <name type="scientific">Aphis craccivora</name>
    <name type="common">Cowpea aphid</name>
    <dbReference type="NCBI Taxonomy" id="307492"/>
    <lineage>
        <taxon>Eukaryota</taxon>
        <taxon>Metazoa</taxon>
        <taxon>Ecdysozoa</taxon>
        <taxon>Arthropoda</taxon>
        <taxon>Hexapoda</taxon>
        <taxon>Insecta</taxon>
        <taxon>Pterygota</taxon>
        <taxon>Neoptera</taxon>
        <taxon>Paraneoptera</taxon>
        <taxon>Hemiptera</taxon>
        <taxon>Sternorrhyncha</taxon>
        <taxon>Aphidomorpha</taxon>
        <taxon>Aphidoidea</taxon>
        <taxon>Aphididae</taxon>
        <taxon>Aphidini</taxon>
        <taxon>Aphis</taxon>
        <taxon>Aphis</taxon>
    </lineage>
</organism>
<dbReference type="EMBL" id="VUJU01009578">
    <property type="protein sequence ID" value="KAF0719260.1"/>
    <property type="molecule type" value="Genomic_DNA"/>
</dbReference>
<evidence type="ECO:0000313" key="2">
    <source>
        <dbReference type="Proteomes" id="UP000478052"/>
    </source>
</evidence>
<dbReference type="PANTHER" id="PTHR47306:SF2">
    <property type="entry name" value="CORE-BINDING (CB) DOMAIN-CONTAINING PROTEIN"/>
    <property type="match status" value="1"/>
</dbReference>
<name>A0A6G0W1H6_APHCR</name>
<dbReference type="OrthoDB" id="6612707at2759"/>
<sequence length="595" mass="67427">MGRMRVYGGSWDLPEAPEIPNPFRNYIVDDEPPSPRPATPVTPIVCLTPTSAEPPKNAEACSSVKKVRKGLQDEGLQEQLPSNYPLLQMHLASLELSHTKHSPAVSNYMANIARVLYYVDQYLKKQKQPAHHWSDLLGCDVEPYVEYLEKINLGNLVDMSISPYSYDDPRFPKSFDGEPRAPTINSIKVLKKRLDLLYKSKLRRQPAELFLRKTDKANTLPEYGAVKTVIDRIEGEVPGFLASMEENLGPEAVVIVSSEPGCSGMQKMVSYTPLRRVPRCRLTDPRPLCFQMSAWWRKACCGLAVLVLWLSKHRSGVVSDMTVDEWSCRKQEAEKTIVVVAKHKTGDKEPAPIVLPPNINRMMERYYDLRRRVRTDNTHFFITNKGKRLVKIYDEINKIYGSRLSANIFRRMVESMARAHDHQTSSGVAKALQHSEDTALRYYQVPDASEAIRRQSTLDTVDQTAAFEVALLDEFDDLFPAEPFSSLNEQCAMEKILSSDAYSAHPNAKVSSALVQKICSMFNDKVMDARVEVMTEMLARDYDHNNISRIAVVDCAKSNKVHYFLQYKKEIFIKNVISNIMKNMSALGKDAGPVE</sequence>